<proteinExistence type="predicted"/>
<gene>
    <name evidence="1" type="ORF">MIM_c10970</name>
</gene>
<dbReference type="OrthoDB" id="9154784at2"/>
<dbReference type="PATRIC" id="fig|1247726.3.peg.1199"/>
<sequence length="164" mass="18343">MADPLRLPSGFCPIISAYSGSGPGGVSRSEVEGGYPRYSLIWDGGVMQIALTLRLAQDELFVWAHFFRLIKKGAEQFICPIDTGLGMNDHLVNIVPDSYSTTRNGLFTDVSFTVDVEPEVYKSTEEQSMDIVQAWEVIQQYPMMLRALKRLEISANYDVQALNE</sequence>
<dbReference type="KEGG" id="amim:MIM_c10970"/>
<evidence type="ECO:0000313" key="2">
    <source>
        <dbReference type="Proteomes" id="UP000019095"/>
    </source>
</evidence>
<dbReference type="EMBL" id="CP003915">
    <property type="protein sequence ID" value="AHG63195.1"/>
    <property type="molecule type" value="Genomic_DNA"/>
</dbReference>
<dbReference type="Proteomes" id="UP000019095">
    <property type="component" value="Chromosome"/>
</dbReference>
<reference evidence="1 2" key="1">
    <citation type="journal article" date="2014" name="Microbiology">
        <title>Unravelling the complete genome sequence of Advenella mimigardefordensis strain DPN7T and novel insights in the catabolism of the xenobiotic polythioester precursor 3,3'-dithiodipropionate.</title>
        <authorList>
            <person name="Wubbeler J.H."/>
            <person name="Hiessl S."/>
            <person name="Schuldes J."/>
            <person name="Thurmer A."/>
            <person name="Daniel R."/>
            <person name="Steinbuchel A."/>
        </authorList>
    </citation>
    <scope>NUCLEOTIDE SEQUENCE [LARGE SCALE GENOMIC DNA]</scope>
    <source>
        <strain evidence="2">DSM 17166 / LMG 22922 / DPN7</strain>
    </source>
</reference>
<name>W0PCS3_ADVMD</name>
<evidence type="ECO:0000313" key="1">
    <source>
        <dbReference type="EMBL" id="AHG63195.1"/>
    </source>
</evidence>
<protein>
    <submittedName>
        <fullName evidence="1">Uncharacterized protein</fullName>
    </submittedName>
</protein>
<organism evidence="1 2">
    <name type="scientific">Advenella mimigardefordensis (strain DSM 17166 / LMG 22922 / DPN7)</name>
    <dbReference type="NCBI Taxonomy" id="1247726"/>
    <lineage>
        <taxon>Bacteria</taxon>
        <taxon>Pseudomonadati</taxon>
        <taxon>Pseudomonadota</taxon>
        <taxon>Betaproteobacteria</taxon>
        <taxon>Burkholderiales</taxon>
        <taxon>Alcaligenaceae</taxon>
    </lineage>
</organism>
<accession>W0PCS3</accession>
<dbReference type="AlphaFoldDB" id="W0PCS3"/>
<keyword evidence="2" id="KW-1185">Reference proteome</keyword>
<dbReference type="RefSeq" id="WP_144084594.1">
    <property type="nucleotide sequence ID" value="NZ_CP003915.1"/>
</dbReference>
<dbReference type="HOGENOM" id="CLU_1615516_0_0_4"/>